<dbReference type="GO" id="GO:0003743">
    <property type="term" value="F:translation initiation factor activity"/>
    <property type="evidence" value="ECO:0007669"/>
    <property type="project" value="UniProtKB-KW"/>
</dbReference>
<dbReference type="EMBL" id="GBHO01026366">
    <property type="protein sequence ID" value="JAG17238.1"/>
    <property type="molecule type" value="Transcribed_RNA"/>
</dbReference>
<evidence type="ECO:0000256" key="1">
    <source>
        <dbReference type="ARBA" id="ARBA00004514"/>
    </source>
</evidence>
<dbReference type="InterPro" id="IPR051855">
    <property type="entry name" value="eIF2B_beta_subunit"/>
</dbReference>
<evidence type="ECO:0000256" key="5">
    <source>
        <dbReference type="ARBA" id="ARBA00022917"/>
    </source>
</evidence>
<evidence type="ECO:0000256" key="4">
    <source>
        <dbReference type="ARBA" id="ARBA00022540"/>
    </source>
</evidence>
<evidence type="ECO:0000313" key="12">
    <source>
        <dbReference type="EMBL" id="JAQ17793.1"/>
    </source>
</evidence>
<dbReference type="InterPro" id="IPR037171">
    <property type="entry name" value="NagB/RpiA_transferase-like"/>
</dbReference>
<organism evidence="10">
    <name type="scientific">Lygus hesperus</name>
    <name type="common">Western plant bug</name>
    <dbReference type="NCBI Taxonomy" id="30085"/>
    <lineage>
        <taxon>Eukaryota</taxon>
        <taxon>Metazoa</taxon>
        <taxon>Ecdysozoa</taxon>
        <taxon>Arthropoda</taxon>
        <taxon>Hexapoda</taxon>
        <taxon>Insecta</taxon>
        <taxon>Pterygota</taxon>
        <taxon>Neoptera</taxon>
        <taxon>Paraneoptera</taxon>
        <taxon>Hemiptera</taxon>
        <taxon>Heteroptera</taxon>
        <taxon>Panheteroptera</taxon>
        <taxon>Cimicomorpha</taxon>
        <taxon>Miridae</taxon>
        <taxon>Mirini</taxon>
        <taxon>Lygus</taxon>
    </lineage>
</organism>
<protein>
    <recommendedName>
        <fullName evidence="6">Translation initiation factor eIF2B subunit beta</fullName>
    </recommendedName>
    <alternativeName>
        <fullName evidence="7">eIF2B GDP-GTP exchange factor subunit beta</fullName>
    </alternativeName>
</protein>
<dbReference type="InterPro" id="IPR042529">
    <property type="entry name" value="IF_2B-like_C"/>
</dbReference>
<evidence type="ECO:0000256" key="9">
    <source>
        <dbReference type="RuleBase" id="RU003814"/>
    </source>
</evidence>
<gene>
    <name evidence="10" type="primary">EIF2B2</name>
    <name evidence="10" type="ORF">CM83_50530</name>
    <name evidence="12" type="ORF">g.42801</name>
</gene>
<evidence type="ECO:0000256" key="8">
    <source>
        <dbReference type="ARBA" id="ARBA00046432"/>
    </source>
</evidence>
<evidence type="ECO:0000313" key="10">
    <source>
        <dbReference type="EMBL" id="JAG17238.1"/>
    </source>
</evidence>
<comment type="similarity">
    <text evidence="2 9">Belongs to the eIF-2B alpha/beta/delta subunits family.</text>
</comment>
<dbReference type="Gene3D" id="3.40.50.10470">
    <property type="entry name" value="Translation initiation factor eif-2b, domain 2"/>
    <property type="match status" value="1"/>
</dbReference>
<dbReference type="InterPro" id="IPR000649">
    <property type="entry name" value="IF-2B-related"/>
</dbReference>
<dbReference type="GO" id="GO:0005085">
    <property type="term" value="F:guanyl-nucleotide exchange factor activity"/>
    <property type="evidence" value="ECO:0007669"/>
    <property type="project" value="TreeGrafter"/>
</dbReference>
<proteinExistence type="inferred from homology"/>
<sequence length="352" mass="39097">MMVENKKDVIDKKVTNWILDVKEGKHKKEDITIETVKLVKEIVSCDEWKNAKELMCKVKEVGRMLERRVSATETDTSSSANVLRRVLRIVREEYLALLKKEAVEESLHKMLSGGNQEEDDYGTPIPTLGAAILDHLNELETELETSSENIAAQASEHIHNNEVIMTLGNSKILADFFKEAAKGRKFEVLVATTEPSTAGRELAQVLHKAKIQTNIVPDSNIFSIMSRVNKVIMGTDTVMANGGLRSACGSHLVALAAAHYSVPVLILAPLHQLSLQFLCSPNQPSFNTFLSPQGVLDYADGDILSKVSVYNPKFDYVPPDLVTLFISNTGGHAPSYIYRHLTELYHPDDNQL</sequence>
<name>A0A0A9XEK2_LYGHE</name>
<keyword evidence="5" id="KW-0648">Protein biosynthesis</keyword>
<evidence type="ECO:0000256" key="6">
    <source>
        <dbReference type="ARBA" id="ARBA00044122"/>
    </source>
</evidence>
<dbReference type="EMBL" id="GBRD01017798">
    <property type="protein sequence ID" value="JAG48029.1"/>
    <property type="molecule type" value="Transcribed_RNA"/>
</dbReference>
<dbReference type="PANTHER" id="PTHR45859">
    <property type="entry name" value="TRANSLATION INITIATION FACTOR EIF-2B SUBUNIT BETA"/>
    <property type="match status" value="1"/>
</dbReference>
<comment type="subunit">
    <text evidence="8">Component of the translation initiation factor 2B (eIF2B) complex which is a heterodecamer of two sets of five different subunits: alpha, beta, gamma, delta and epsilon. Subunits alpha, beta and delta comprise a regulatory subcomplex and subunits epsilon and gamma comprise a catalytic subcomplex. Within the complex, the hexameric regulatory complex resides at the center, with the two heterodimeric catalytic subcomplexes bound on opposite sides.</text>
</comment>
<evidence type="ECO:0000256" key="3">
    <source>
        <dbReference type="ARBA" id="ARBA00022490"/>
    </source>
</evidence>
<comment type="subcellular location">
    <subcellularLocation>
        <location evidence="1">Cytoplasm</location>
        <location evidence="1">Cytosol</location>
    </subcellularLocation>
</comment>
<evidence type="ECO:0000256" key="7">
    <source>
        <dbReference type="ARBA" id="ARBA00044228"/>
    </source>
</evidence>
<dbReference type="GO" id="GO:0005829">
    <property type="term" value="C:cytosol"/>
    <property type="evidence" value="ECO:0007669"/>
    <property type="project" value="UniProtKB-SubCell"/>
</dbReference>
<evidence type="ECO:0000313" key="11">
    <source>
        <dbReference type="EMBL" id="JAG48029.1"/>
    </source>
</evidence>
<dbReference type="SUPFAM" id="SSF100950">
    <property type="entry name" value="NagB/RpiA/CoA transferase-like"/>
    <property type="match status" value="1"/>
</dbReference>
<reference evidence="11" key="3">
    <citation type="submission" date="2014-09" db="EMBL/GenBank/DDBJ databases">
        <authorList>
            <person name="Magalhaes I.L.F."/>
            <person name="Oliveira U."/>
            <person name="Santos F.R."/>
            <person name="Vidigal T.H.D.A."/>
            <person name="Brescovit A.D."/>
            <person name="Santos A.J."/>
        </authorList>
    </citation>
    <scope>NUCLEOTIDE SEQUENCE</scope>
</reference>
<reference evidence="10" key="1">
    <citation type="journal article" date="2014" name="PLoS ONE">
        <title>Transcriptome-Based Identification of ABC Transporters in the Western Tarnished Plant Bug Lygus hesperus.</title>
        <authorList>
            <person name="Hull J.J."/>
            <person name="Chaney K."/>
            <person name="Geib S.M."/>
            <person name="Fabrick J.A."/>
            <person name="Brent C.S."/>
            <person name="Walsh D."/>
            <person name="Lavine L.C."/>
        </authorList>
    </citation>
    <scope>NUCLEOTIDE SEQUENCE</scope>
</reference>
<dbReference type="Pfam" id="PF01008">
    <property type="entry name" value="IF-2B"/>
    <property type="match status" value="1"/>
</dbReference>
<evidence type="ECO:0000256" key="2">
    <source>
        <dbReference type="ARBA" id="ARBA00007251"/>
    </source>
</evidence>
<reference evidence="10" key="2">
    <citation type="submission" date="2014-07" db="EMBL/GenBank/DDBJ databases">
        <authorList>
            <person name="Hull J."/>
        </authorList>
    </citation>
    <scope>NUCLEOTIDE SEQUENCE</scope>
</reference>
<accession>A0A0A9XEK2</accession>
<reference evidence="12" key="4">
    <citation type="journal article" date="2016" name="Gigascience">
        <title>De novo construction of an expanded transcriptome assembly for the western tarnished plant bug, Lygus hesperus.</title>
        <authorList>
            <person name="Tassone E.E."/>
            <person name="Geib S.M."/>
            <person name="Hall B."/>
            <person name="Fabrick J.A."/>
            <person name="Brent C.S."/>
            <person name="Hull J.J."/>
        </authorList>
    </citation>
    <scope>NUCLEOTIDE SEQUENCE</scope>
</reference>
<dbReference type="PANTHER" id="PTHR45859:SF1">
    <property type="entry name" value="TRANSLATION INITIATION FACTOR EIF-2B SUBUNIT BETA"/>
    <property type="match status" value="1"/>
</dbReference>
<dbReference type="EMBL" id="GDHC01000836">
    <property type="protein sequence ID" value="JAQ17793.1"/>
    <property type="molecule type" value="Transcribed_RNA"/>
</dbReference>
<keyword evidence="4 10" id="KW-0396">Initiation factor</keyword>
<keyword evidence="3" id="KW-0963">Cytoplasm</keyword>
<dbReference type="GO" id="GO:0005851">
    <property type="term" value="C:eukaryotic translation initiation factor 2B complex"/>
    <property type="evidence" value="ECO:0007669"/>
    <property type="project" value="TreeGrafter"/>
</dbReference>
<dbReference type="AlphaFoldDB" id="A0A0A9XEK2"/>